<dbReference type="Proteomes" id="UP000184066">
    <property type="component" value="Unassembled WGS sequence"/>
</dbReference>
<dbReference type="PANTHER" id="PTHR32322:SF9">
    <property type="entry name" value="AMINO-ACID METABOLITE EFFLUX PUMP-RELATED"/>
    <property type="match status" value="1"/>
</dbReference>
<feature type="transmembrane region" description="Helical" evidence="5">
    <location>
        <begin position="213"/>
        <end position="234"/>
    </location>
</feature>
<dbReference type="OrthoDB" id="9810556at2"/>
<organism evidence="7 8">
    <name type="scientific">Oceanicella actignis</name>
    <dbReference type="NCBI Taxonomy" id="1189325"/>
    <lineage>
        <taxon>Bacteria</taxon>
        <taxon>Pseudomonadati</taxon>
        <taxon>Pseudomonadota</taxon>
        <taxon>Alphaproteobacteria</taxon>
        <taxon>Rhodobacterales</taxon>
        <taxon>Paracoccaceae</taxon>
        <taxon>Oceanicella</taxon>
    </lineage>
</organism>
<evidence type="ECO:0000256" key="4">
    <source>
        <dbReference type="ARBA" id="ARBA00023136"/>
    </source>
</evidence>
<feature type="transmembrane region" description="Helical" evidence="5">
    <location>
        <begin position="66"/>
        <end position="88"/>
    </location>
</feature>
<dbReference type="GO" id="GO:0016020">
    <property type="term" value="C:membrane"/>
    <property type="evidence" value="ECO:0007669"/>
    <property type="project" value="UniProtKB-SubCell"/>
</dbReference>
<feature type="transmembrane region" description="Helical" evidence="5">
    <location>
        <begin position="38"/>
        <end position="59"/>
    </location>
</feature>
<evidence type="ECO:0000256" key="1">
    <source>
        <dbReference type="ARBA" id="ARBA00004141"/>
    </source>
</evidence>
<keyword evidence="2 5" id="KW-0812">Transmembrane</keyword>
<evidence type="ECO:0000256" key="3">
    <source>
        <dbReference type="ARBA" id="ARBA00022989"/>
    </source>
</evidence>
<accession>A0A1M7TXM3</accession>
<gene>
    <name evidence="7" type="ORF">SAMN05216200_11149</name>
</gene>
<keyword evidence="3 5" id="KW-1133">Transmembrane helix</keyword>
<evidence type="ECO:0000256" key="5">
    <source>
        <dbReference type="SAM" id="Phobius"/>
    </source>
</evidence>
<dbReference type="STRING" id="1189325.SAMN04488119_11049"/>
<name>A0A1M7TXM3_9RHOB</name>
<reference evidence="7 8" key="1">
    <citation type="submission" date="2016-12" db="EMBL/GenBank/DDBJ databases">
        <authorList>
            <person name="Song W.-J."/>
            <person name="Kurnit D.M."/>
        </authorList>
    </citation>
    <scope>NUCLEOTIDE SEQUENCE [LARGE SCALE GENOMIC DNA]</scope>
    <source>
        <strain evidence="7 8">CGMCC 1.10808</strain>
    </source>
</reference>
<protein>
    <submittedName>
        <fullName evidence="7">Permease of the drug/metabolite transporter (DMT) superfamily</fullName>
    </submittedName>
</protein>
<evidence type="ECO:0000256" key="2">
    <source>
        <dbReference type="ARBA" id="ARBA00022692"/>
    </source>
</evidence>
<dbReference type="InterPro" id="IPR000620">
    <property type="entry name" value="EamA_dom"/>
</dbReference>
<comment type="subcellular location">
    <subcellularLocation>
        <location evidence="1">Membrane</location>
        <topology evidence="1">Multi-pass membrane protein</topology>
    </subcellularLocation>
</comment>
<proteinExistence type="predicted"/>
<keyword evidence="8" id="KW-1185">Reference proteome</keyword>
<feature type="domain" description="EamA" evidence="6">
    <location>
        <begin position="12"/>
        <end position="140"/>
    </location>
</feature>
<feature type="transmembrane region" description="Helical" evidence="5">
    <location>
        <begin position="153"/>
        <end position="171"/>
    </location>
</feature>
<dbReference type="InterPro" id="IPR037185">
    <property type="entry name" value="EmrE-like"/>
</dbReference>
<evidence type="ECO:0000313" key="7">
    <source>
        <dbReference type="EMBL" id="SHN75451.1"/>
    </source>
</evidence>
<feature type="transmembrane region" description="Helical" evidence="5">
    <location>
        <begin position="128"/>
        <end position="147"/>
    </location>
</feature>
<dbReference type="Pfam" id="PF00892">
    <property type="entry name" value="EamA"/>
    <property type="match status" value="2"/>
</dbReference>
<evidence type="ECO:0000259" key="6">
    <source>
        <dbReference type="Pfam" id="PF00892"/>
    </source>
</evidence>
<sequence>MRITNRAWAELALLSLIWGASFLTIALALRATGPFTAVFWRACLGAGALWAAALAMRLGVPRDLRFWGACAVMGLLNNVVPFTLMAWGQTSIESGLTAILNATTAVFGVLTAAAFLRDERLTAPRAAGVALGLAGVAAIVGPEALGAFDIRSLGQLAVLGGALSYALASVWGRARLGGRPPVVAAAGMTSAATLMMAPLMLLVEGPPRLDLGAAAWGAILYYALIGTALAYLLYYRILAMAGAANLMLVTLMIPPTAIVLGRVVLDERLAPSAYLGFALIALGLIAIDGRAAAALRRARRPAPRAAPPTRGRPDRP</sequence>
<dbReference type="RefSeq" id="WP_072748236.1">
    <property type="nucleotide sequence ID" value="NZ_FOHL01000010.1"/>
</dbReference>
<dbReference type="SUPFAM" id="SSF103481">
    <property type="entry name" value="Multidrug resistance efflux transporter EmrE"/>
    <property type="match status" value="2"/>
</dbReference>
<feature type="transmembrane region" description="Helical" evidence="5">
    <location>
        <begin position="183"/>
        <end position="201"/>
    </location>
</feature>
<dbReference type="EMBL" id="FRDL01000011">
    <property type="protein sequence ID" value="SHN75451.1"/>
    <property type="molecule type" value="Genomic_DNA"/>
</dbReference>
<dbReference type="AlphaFoldDB" id="A0A1M7TXM3"/>
<dbReference type="PANTHER" id="PTHR32322">
    <property type="entry name" value="INNER MEMBRANE TRANSPORTER"/>
    <property type="match status" value="1"/>
</dbReference>
<feature type="transmembrane region" description="Helical" evidence="5">
    <location>
        <begin position="271"/>
        <end position="295"/>
    </location>
</feature>
<keyword evidence="4 5" id="KW-0472">Membrane</keyword>
<feature type="transmembrane region" description="Helical" evidence="5">
    <location>
        <begin position="94"/>
        <end position="116"/>
    </location>
</feature>
<evidence type="ECO:0000313" key="8">
    <source>
        <dbReference type="Proteomes" id="UP000184066"/>
    </source>
</evidence>
<dbReference type="InterPro" id="IPR050638">
    <property type="entry name" value="AA-Vitamin_Transporters"/>
</dbReference>
<feature type="transmembrane region" description="Helical" evidence="5">
    <location>
        <begin position="246"/>
        <end position="265"/>
    </location>
</feature>
<feature type="domain" description="EamA" evidence="6">
    <location>
        <begin position="153"/>
        <end position="286"/>
    </location>
</feature>